<reference evidence="2 3" key="1">
    <citation type="submission" date="2024-06" db="EMBL/GenBank/DDBJ databases">
        <authorList>
            <person name="Woo H."/>
        </authorList>
    </citation>
    <scope>NUCLEOTIDE SEQUENCE [LARGE SCALE GENOMIC DNA]</scope>
    <source>
        <strain evidence="2 3">Si-c</strain>
    </source>
</reference>
<dbReference type="InterPro" id="IPR053196">
    <property type="entry name" value="Lipoprotein_YbaY-like"/>
</dbReference>
<keyword evidence="2" id="KW-0449">Lipoprotein</keyword>
<proteinExistence type="predicted"/>
<comment type="caution">
    <text evidence="2">The sequence shown here is derived from an EMBL/GenBank/DDBJ whole genome shotgun (WGS) entry which is preliminary data.</text>
</comment>
<sequence>MRKMVLSVMSMAVLLALAGCGSSTSSQTEEGAASASSTAAATAGSVSGTIAVRGPIQPSPNAQLVINLVDVSSAQTGAAPIASKTVASGATFPYSFELNFKPGEINPADLYVVKAILTDGARHYSMPIQAPVLTKGNKNQATIELVAEQTPAEKDLADFNTLIKQIGGMKVTSGTKLEPNASRGWQVFRQNGETKVIRELVDYGDKGFTSTDYAYKNGSPWVAVQQKKANKDAKPSSIERASWTENGMLVLHEQQTGDKTGDLDSDDATSLRQQATAIYNLAGGNKKK</sequence>
<name>A0ABV3QHQ8_9GAMM</name>
<protein>
    <submittedName>
        <fullName evidence="2">YbaY family lipoprotein</fullName>
    </submittedName>
</protein>
<keyword evidence="1" id="KW-0732">Signal</keyword>
<accession>A0ABV3QHQ8</accession>
<gene>
    <name evidence="2" type="ORF">ABQJ54_16260</name>
</gene>
<evidence type="ECO:0000256" key="1">
    <source>
        <dbReference type="SAM" id="SignalP"/>
    </source>
</evidence>
<dbReference type="Pfam" id="PF09619">
    <property type="entry name" value="YscW"/>
    <property type="match status" value="1"/>
</dbReference>
<organism evidence="2 3">
    <name type="scientific">Rhodanobacter lycopersici</name>
    <dbReference type="NCBI Taxonomy" id="3162487"/>
    <lineage>
        <taxon>Bacteria</taxon>
        <taxon>Pseudomonadati</taxon>
        <taxon>Pseudomonadota</taxon>
        <taxon>Gammaproteobacteria</taxon>
        <taxon>Lysobacterales</taxon>
        <taxon>Rhodanobacteraceae</taxon>
        <taxon>Rhodanobacter</taxon>
    </lineage>
</organism>
<dbReference type="PROSITE" id="PS51257">
    <property type="entry name" value="PROKAR_LIPOPROTEIN"/>
    <property type="match status" value="1"/>
</dbReference>
<feature type="chain" id="PRO_5047183428" evidence="1">
    <location>
        <begin position="19"/>
        <end position="288"/>
    </location>
</feature>
<dbReference type="PANTHER" id="PTHR38013:SF1">
    <property type="entry name" value="GLYCOPROTEIN_POLYSACCHARIDE METABOLISM"/>
    <property type="match status" value="1"/>
</dbReference>
<dbReference type="EMBL" id="JBFOHK010000005">
    <property type="protein sequence ID" value="MEW9573310.1"/>
    <property type="molecule type" value="Genomic_DNA"/>
</dbReference>
<dbReference type="PANTHER" id="PTHR38013">
    <property type="entry name" value="GLYCOPROTEIN/POLYSACCHARIDE METABOLISM"/>
    <property type="match status" value="1"/>
</dbReference>
<evidence type="ECO:0000313" key="3">
    <source>
        <dbReference type="Proteomes" id="UP001556220"/>
    </source>
</evidence>
<dbReference type="RefSeq" id="WP_367855373.1">
    <property type="nucleotide sequence ID" value="NZ_JBFOHK010000005.1"/>
</dbReference>
<dbReference type="Proteomes" id="UP001556220">
    <property type="component" value="Unassembled WGS sequence"/>
</dbReference>
<evidence type="ECO:0000313" key="2">
    <source>
        <dbReference type="EMBL" id="MEW9573310.1"/>
    </source>
</evidence>
<feature type="signal peptide" evidence="1">
    <location>
        <begin position="1"/>
        <end position="18"/>
    </location>
</feature>
<keyword evidence="3" id="KW-1185">Reference proteome</keyword>
<dbReference type="InterPro" id="IPR039366">
    <property type="entry name" value="Pilotin"/>
</dbReference>